<reference evidence="2" key="1">
    <citation type="submission" date="2022-07" db="EMBL/GenBank/DDBJ databases">
        <authorList>
            <person name="Macas J."/>
            <person name="Novak P."/>
            <person name="Neumann P."/>
        </authorList>
    </citation>
    <scope>NUCLEOTIDE SEQUENCE</scope>
</reference>
<evidence type="ECO:0000313" key="2">
    <source>
        <dbReference type="EMBL" id="CAH9117477.1"/>
    </source>
</evidence>
<evidence type="ECO:0000313" key="3">
    <source>
        <dbReference type="Proteomes" id="UP001152523"/>
    </source>
</evidence>
<dbReference type="AlphaFoldDB" id="A0AAV0E5J2"/>
<evidence type="ECO:0000256" key="1">
    <source>
        <dbReference type="SAM" id="SignalP"/>
    </source>
</evidence>
<feature type="chain" id="PRO_5043561116" description="Secreted protein" evidence="1">
    <location>
        <begin position="21"/>
        <end position="178"/>
    </location>
</feature>
<keyword evidence="3" id="KW-1185">Reference proteome</keyword>
<sequence>MLLTLPTMMALLSWFKLASSQSFLGHQYDLFLIEPILFSEQSEFRTSVGSSLSPDRACVGRCCLVGPIVIHCVGRSQGPSHLLRVVRRKRLSEWGKRTWDRRSLPSRIWDESMSVDGVKTLPDVEFQKPARGSPLFFDPSEDGVAASTRAEVRCVWKLGIVNGFEYHSDRLFHDPFYR</sequence>
<organism evidence="2 3">
    <name type="scientific">Cuscuta epithymum</name>
    <dbReference type="NCBI Taxonomy" id="186058"/>
    <lineage>
        <taxon>Eukaryota</taxon>
        <taxon>Viridiplantae</taxon>
        <taxon>Streptophyta</taxon>
        <taxon>Embryophyta</taxon>
        <taxon>Tracheophyta</taxon>
        <taxon>Spermatophyta</taxon>
        <taxon>Magnoliopsida</taxon>
        <taxon>eudicotyledons</taxon>
        <taxon>Gunneridae</taxon>
        <taxon>Pentapetalae</taxon>
        <taxon>asterids</taxon>
        <taxon>lamiids</taxon>
        <taxon>Solanales</taxon>
        <taxon>Convolvulaceae</taxon>
        <taxon>Cuscuteae</taxon>
        <taxon>Cuscuta</taxon>
        <taxon>Cuscuta subgen. Cuscuta</taxon>
    </lineage>
</organism>
<evidence type="ECO:0008006" key="4">
    <source>
        <dbReference type="Google" id="ProtNLM"/>
    </source>
</evidence>
<protein>
    <recommendedName>
        <fullName evidence="4">Secreted protein</fullName>
    </recommendedName>
</protein>
<accession>A0AAV0E5J2</accession>
<proteinExistence type="predicted"/>
<keyword evidence="1" id="KW-0732">Signal</keyword>
<name>A0AAV0E5J2_9ASTE</name>
<dbReference type="Proteomes" id="UP001152523">
    <property type="component" value="Unassembled WGS sequence"/>
</dbReference>
<dbReference type="EMBL" id="CAMAPF010000407">
    <property type="protein sequence ID" value="CAH9117477.1"/>
    <property type="molecule type" value="Genomic_DNA"/>
</dbReference>
<comment type="caution">
    <text evidence="2">The sequence shown here is derived from an EMBL/GenBank/DDBJ whole genome shotgun (WGS) entry which is preliminary data.</text>
</comment>
<feature type="signal peptide" evidence="1">
    <location>
        <begin position="1"/>
        <end position="20"/>
    </location>
</feature>
<gene>
    <name evidence="2" type="ORF">CEPIT_LOCUS21883</name>
</gene>